<comment type="caution">
    <text evidence="1">The sequence shown here is derived from an EMBL/GenBank/DDBJ whole genome shotgun (WGS) entry which is preliminary data.</text>
</comment>
<evidence type="ECO:0000313" key="1">
    <source>
        <dbReference type="EMBL" id="KFZ39176.1"/>
    </source>
</evidence>
<name>A0A094K391_9GAMM</name>
<evidence type="ECO:0000313" key="2">
    <source>
        <dbReference type="Proteomes" id="UP000029264"/>
    </source>
</evidence>
<dbReference type="EMBL" id="JPEO01000001">
    <property type="protein sequence ID" value="KFZ39176.1"/>
    <property type="molecule type" value="Genomic_DNA"/>
</dbReference>
<accession>A0A094K391</accession>
<keyword evidence="2" id="KW-1185">Reference proteome</keyword>
<proteinExistence type="predicted"/>
<reference evidence="1 2" key="1">
    <citation type="submission" date="2014-06" db="EMBL/GenBank/DDBJ databases">
        <title>Shewanella sp. YQH10.</title>
        <authorList>
            <person name="Liu Y."/>
            <person name="Zeng R."/>
        </authorList>
    </citation>
    <scope>NUCLEOTIDE SEQUENCE [LARGE SCALE GENOMIC DNA]</scope>
    <source>
        <strain evidence="1 2">YQH10</strain>
    </source>
</reference>
<gene>
    <name evidence="1" type="ORF">HR45_01925</name>
</gene>
<dbReference type="Proteomes" id="UP000029264">
    <property type="component" value="Unassembled WGS sequence"/>
</dbReference>
<organism evidence="1 2">
    <name type="scientific">Shewanella mangrovi</name>
    <dbReference type="NCBI Taxonomy" id="1515746"/>
    <lineage>
        <taxon>Bacteria</taxon>
        <taxon>Pseudomonadati</taxon>
        <taxon>Pseudomonadota</taxon>
        <taxon>Gammaproteobacteria</taxon>
        <taxon>Alteromonadales</taxon>
        <taxon>Shewanellaceae</taxon>
        <taxon>Shewanella</taxon>
    </lineage>
</organism>
<sequence>MSILRGGAVGASYEGWFDPTPSNPNFLRFRMKLKLNLAWKIVVGAPENGVNYCNAIKHFNVKTAKNFINKIGGISSFDFYPNTLEPTNVFYNAIEPQKSENGFVGKRIPFEGTIAGVKVPVKMKIHQFSSELVIISISADEIDFNGCIDDLQKIINIETHKELLTLVRAICSIICSGGKESRPVQRKLKAYPYVALESNKSDNLVENEAAVELLTRHKNPKPDIVKSVISKNDDHQVDKNSILIDRQGILARYFSETSEDQSIKRKFESSHYLFELAISLAYILENYQYSSLSEERRVSITKLVKNPEIVFTKSVTAYKTWKLLLDEFRLSDLYHNYVGYAKESIPKVPTNDKKEWSESKKWTMGVLSTLTVGLVIWGCSTLYQEFNPFKDKPIKLLQPLDGAQVRNNTSEINFDWEDIEDAVKYILIIEKYNEKNKKWFPLESEGRKVELSSSSSISMKNTGSFKWYVVARDKDEEKIAESVWFFFDIKNVKAPNKGVQSDLQAMSVDAGVNP</sequence>
<protein>
    <submittedName>
        <fullName evidence="1">Uncharacterized protein</fullName>
    </submittedName>
</protein>
<dbReference type="AlphaFoldDB" id="A0A094K391"/>